<keyword evidence="1" id="KW-1133">Transmembrane helix</keyword>
<keyword evidence="1" id="KW-0472">Membrane</keyword>
<dbReference type="EMBL" id="KB469307">
    <property type="protein sequence ID" value="EPQ52601.1"/>
    <property type="molecule type" value="Genomic_DNA"/>
</dbReference>
<evidence type="ECO:0000256" key="1">
    <source>
        <dbReference type="SAM" id="Phobius"/>
    </source>
</evidence>
<dbReference type="GO" id="GO:0006506">
    <property type="term" value="P:GPI anchor biosynthetic process"/>
    <property type="evidence" value="ECO:0007669"/>
    <property type="project" value="InterPro"/>
</dbReference>
<dbReference type="Proteomes" id="UP000030669">
    <property type="component" value="Unassembled WGS sequence"/>
</dbReference>
<gene>
    <name evidence="2" type="ORF">GLOTRDRAFT_79725</name>
</gene>
<evidence type="ECO:0000313" key="3">
    <source>
        <dbReference type="Proteomes" id="UP000030669"/>
    </source>
</evidence>
<organism evidence="2 3">
    <name type="scientific">Gloeophyllum trabeum (strain ATCC 11539 / FP-39264 / Madison 617)</name>
    <name type="common">Brown rot fungus</name>
    <dbReference type="NCBI Taxonomy" id="670483"/>
    <lineage>
        <taxon>Eukaryota</taxon>
        <taxon>Fungi</taxon>
        <taxon>Dikarya</taxon>
        <taxon>Basidiomycota</taxon>
        <taxon>Agaricomycotina</taxon>
        <taxon>Agaricomycetes</taxon>
        <taxon>Gloeophyllales</taxon>
        <taxon>Gloeophyllaceae</taxon>
        <taxon>Gloeophyllum</taxon>
    </lineage>
</organism>
<dbReference type="PANTHER" id="PTHR21329">
    <property type="entry name" value="PHOSPHATIDYLINOSITOL N-ACETYLGLUCOSAMINYLTRANSFERASE SUBUNIT Q-RELATED"/>
    <property type="match status" value="1"/>
</dbReference>
<dbReference type="OrthoDB" id="70250at2759"/>
<evidence type="ECO:0000313" key="2">
    <source>
        <dbReference type="EMBL" id="EPQ52601.1"/>
    </source>
</evidence>
<dbReference type="eggNOG" id="KOG1183">
    <property type="taxonomic scope" value="Eukaryota"/>
</dbReference>
<feature type="transmembrane region" description="Helical" evidence="1">
    <location>
        <begin position="364"/>
        <end position="381"/>
    </location>
</feature>
<dbReference type="GO" id="GO:0016020">
    <property type="term" value="C:membrane"/>
    <property type="evidence" value="ECO:0007669"/>
    <property type="project" value="InterPro"/>
</dbReference>
<dbReference type="InterPro" id="IPR007720">
    <property type="entry name" value="PigQ/GPI1"/>
</dbReference>
<keyword evidence="1" id="KW-0812">Transmembrane</keyword>
<accession>S7PY87</accession>
<name>S7PY87_GLOTA</name>
<dbReference type="GO" id="GO:0005783">
    <property type="term" value="C:endoplasmic reticulum"/>
    <property type="evidence" value="ECO:0007669"/>
    <property type="project" value="TreeGrafter"/>
</dbReference>
<dbReference type="KEGG" id="gtr:GLOTRDRAFT_79725"/>
<dbReference type="HOGENOM" id="CLU_007914_0_1_1"/>
<dbReference type="AlphaFoldDB" id="S7PY87"/>
<proteinExistence type="predicted"/>
<dbReference type="OMA" id="WNIFRGK"/>
<dbReference type="Pfam" id="PF05024">
    <property type="entry name" value="Gpi1"/>
    <property type="match status" value="1"/>
</dbReference>
<keyword evidence="3" id="KW-1185">Reference proteome</keyword>
<reference evidence="2 3" key="1">
    <citation type="journal article" date="2012" name="Science">
        <title>The Paleozoic origin of enzymatic lignin decomposition reconstructed from 31 fungal genomes.</title>
        <authorList>
            <person name="Floudas D."/>
            <person name="Binder M."/>
            <person name="Riley R."/>
            <person name="Barry K."/>
            <person name="Blanchette R.A."/>
            <person name="Henrissat B."/>
            <person name="Martinez A.T."/>
            <person name="Otillar R."/>
            <person name="Spatafora J.W."/>
            <person name="Yadav J.S."/>
            <person name="Aerts A."/>
            <person name="Benoit I."/>
            <person name="Boyd A."/>
            <person name="Carlson A."/>
            <person name="Copeland A."/>
            <person name="Coutinho P.M."/>
            <person name="de Vries R.P."/>
            <person name="Ferreira P."/>
            <person name="Findley K."/>
            <person name="Foster B."/>
            <person name="Gaskell J."/>
            <person name="Glotzer D."/>
            <person name="Gorecki P."/>
            <person name="Heitman J."/>
            <person name="Hesse C."/>
            <person name="Hori C."/>
            <person name="Igarashi K."/>
            <person name="Jurgens J.A."/>
            <person name="Kallen N."/>
            <person name="Kersten P."/>
            <person name="Kohler A."/>
            <person name="Kuees U."/>
            <person name="Kumar T.K.A."/>
            <person name="Kuo A."/>
            <person name="LaButti K."/>
            <person name="Larrondo L.F."/>
            <person name="Lindquist E."/>
            <person name="Ling A."/>
            <person name="Lombard V."/>
            <person name="Lucas S."/>
            <person name="Lundell T."/>
            <person name="Martin R."/>
            <person name="McLaughlin D.J."/>
            <person name="Morgenstern I."/>
            <person name="Morin E."/>
            <person name="Murat C."/>
            <person name="Nagy L.G."/>
            <person name="Nolan M."/>
            <person name="Ohm R.A."/>
            <person name="Patyshakuliyeva A."/>
            <person name="Rokas A."/>
            <person name="Ruiz-Duenas F.J."/>
            <person name="Sabat G."/>
            <person name="Salamov A."/>
            <person name="Samejima M."/>
            <person name="Schmutz J."/>
            <person name="Slot J.C."/>
            <person name="St John F."/>
            <person name="Stenlid J."/>
            <person name="Sun H."/>
            <person name="Sun S."/>
            <person name="Syed K."/>
            <person name="Tsang A."/>
            <person name="Wiebenga A."/>
            <person name="Young D."/>
            <person name="Pisabarro A."/>
            <person name="Eastwood D.C."/>
            <person name="Martin F."/>
            <person name="Cullen D."/>
            <person name="Grigoriev I.V."/>
            <person name="Hibbett D.S."/>
        </authorList>
    </citation>
    <scope>NUCLEOTIDE SEQUENCE [LARGE SCALE GENOMIC DNA]</scope>
    <source>
        <strain evidence="2 3">ATCC 11539</strain>
    </source>
</reference>
<dbReference type="PANTHER" id="PTHR21329:SF3">
    <property type="entry name" value="PHOSPHATIDYLINOSITOL N-ACETYLGLUCOSAMINYLTRANSFERASE SUBUNIT Q"/>
    <property type="match status" value="1"/>
</dbReference>
<dbReference type="STRING" id="670483.S7PY87"/>
<feature type="transmembrane region" description="Helical" evidence="1">
    <location>
        <begin position="387"/>
        <end position="411"/>
    </location>
</feature>
<sequence length="515" mass="58704">MSPPFVAIELPGLPVSSEDFGFIYYRRPKAGSLHYYTLKAWDDIGRSHAETTSRKLSYPPTYVQGANVQRRLNETVISQMNYAHSLEARLPGTDQTPSSHGRRASFLSTAGRVTSLVGLYLRHLHLPVSYVLALNSPGPFSGYIWNSIWQFMTWISMTVQQCDTRTHQFSTLPTKFRSLRSHPGVPVQDYCAKYDTFYNFVWLVLNDVIVGTAVGTFICENHNALAIELTTFVEDHLIGSIQRILIWLDNWPAGLKLNTELSNFYCSTFIGIIGLWGQILSFVIPYLPTLIYAVGVLGSCGSTMVVSSLLDLLNVFTVHLHICYYIGAAVYRQQLRTLDSLWNLFRGKRFNVLRNRIDNWDYDIDQLLLGTILFTLVAFLFPTVLTYYSLFAVLQFCVILIRASLETLLVFMNHFPLFALMLRVKDPWRLPGGIYFELRKPSTSSPPAMIIRNQPVPFFSVFSQFVRIWSRIASHYNPLRLLRCLITGNYLTSIPGYSIRHRGMPEQEASKAKKG</sequence>
<dbReference type="RefSeq" id="XP_007868895.1">
    <property type="nucleotide sequence ID" value="XM_007870704.1"/>
</dbReference>
<dbReference type="GeneID" id="19308906"/>
<protein>
    <submittedName>
        <fullName evidence="2">Gpi1-domain-containing protein</fullName>
    </submittedName>
</protein>